<evidence type="ECO:0000313" key="1">
    <source>
        <dbReference type="EMBL" id="SVA59074.1"/>
    </source>
</evidence>
<dbReference type="EMBL" id="UINC01013720">
    <property type="protein sequence ID" value="SVA59074.1"/>
    <property type="molecule type" value="Genomic_DNA"/>
</dbReference>
<proteinExistence type="predicted"/>
<protein>
    <submittedName>
        <fullName evidence="1">Uncharacterized protein</fullName>
    </submittedName>
</protein>
<organism evidence="1">
    <name type="scientific">marine metagenome</name>
    <dbReference type="NCBI Taxonomy" id="408172"/>
    <lineage>
        <taxon>unclassified sequences</taxon>
        <taxon>metagenomes</taxon>
        <taxon>ecological metagenomes</taxon>
    </lineage>
</organism>
<gene>
    <name evidence="1" type="ORF">METZ01_LOCUS111928</name>
</gene>
<dbReference type="AlphaFoldDB" id="A0A381X2U0"/>
<sequence length="128" mass="13977">MTPQEKAERQAVKDYLGALSDSAPKRGRKRTADNVNARITAIGETMNNASAIRRLSLVQERLDLEAELTTMARATRIDMGSLETGFIKAASSYGSRRSISYAAWREMGVPATTLKAAGIRRTRRSSSG</sequence>
<reference evidence="1" key="1">
    <citation type="submission" date="2018-05" db="EMBL/GenBank/DDBJ databases">
        <authorList>
            <person name="Lanie J.A."/>
            <person name="Ng W.-L."/>
            <person name="Kazmierczak K.M."/>
            <person name="Andrzejewski T.M."/>
            <person name="Davidsen T.M."/>
            <person name="Wayne K.J."/>
            <person name="Tettelin H."/>
            <person name="Glass J.I."/>
            <person name="Rusch D."/>
            <person name="Podicherti R."/>
            <person name="Tsui H.-C.T."/>
            <person name="Winkler M.E."/>
        </authorList>
    </citation>
    <scope>NUCLEOTIDE SEQUENCE</scope>
</reference>
<name>A0A381X2U0_9ZZZZ</name>
<accession>A0A381X2U0</accession>